<organism evidence="1 2">
    <name type="scientific">Vigna unguiculata</name>
    <name type="common">Cowpea</name>
    <dbReference type="NCBI Taxonomy" id="3917"/>
    <lineage>
        <taxon>Eukaryota</taxon>
        <taxon>Viridiplantae</taxon>
        <taxon>Streptophyta</taxon>
        <taxon>Embryophyta</taxon>
        <taxon>Tracheophyta</taxon>
        <taxon>Spermatophyta</taxon>
        <taxon>Magnoliopsida</taxon>
        <taxon>eudicotyledons</taxon>
        <taxon>Gunneridae</taxon>
        <taxon>Pentapetalae</taxon>
        <taxon>rosids</taxon>
        <taxon>fabids</taxon>
        <taxon>Fabales</taxon>
        <taxon>Fabaceae</taxon>
        <taxon>Papilionoideae</taxon>
        <taxon>50 kb inversion clade</taxon>
        <taxon>NPAAA clade</taxon>
        <taxon>indigoferoid/millettioid clade</taxon>
        <taxon>Phaseoleae</taxon>
        <taxon>Vigna</taxon>
    </lineage>
</organism>
<evidence type="ECO:0000313" key="1">
    <source>
        <dbReference type="EMBL" id="QCD97032.1"/>
    </source>
</evidence>
<keyword evidence="2" id="KW-1185">Reference proteome</keyword>
<accession>A0A4D6M6U7</accession>
<proteinExistence type="predicted"/>
<evidence type="ECO:0000313" key="2">
    <source>
        <dbReference type="Proteomes" id="UP000501690"/>
    </source>
</evidence>
<dbReference type="AlphaFoldDB" id="A0A4D6M6U7"/>
<protein>
    <submittedName>
        <fullName evidence="1">Uncharacterized protein</fullName>
    </submittedName>
</protein>
<dbReference type="Proteomes" id="UP000501690">
    <property type="component" value="Linkage Group LG6"/>
</dbReference>
<sequence length="120" mass="13685">MVQSVQGTVGSGYKWPVLAYGGPKLIVAGEGLKTSRSKEVEYIMDHEGRVYLSPEGQTHFDPVQGYTGRNPKFHAGYENIKWLFQHPKANTFVLCLYLNITIHSFLIHNPHLKEDFYCNQ</sequence>
<name>A0A4D6M6U7_VIGUN</name>
<dbReference type="EMBL" id="CP039350">
    <property type="protein sequence ID" value="QCD97032.1"/>
    <property type="molecule type" value="Genomic_DNA"/>
</dbReference>
<gene>
    <name evidence="1" type="ORF">DEO72_LG6g1742</name>
</gene>
<reference evidence="1 2" key="1">
    <citation type="submission" date="2019-04" db="EMBL/GenBank/DDBJ databases">
        <title>An improved genome assembly and genetic linkage map for asparagus bean, Vigna unguiculata ssp. sesquipedialis.</title>
        <authorList>
            <person name="Xia Q."/>
            <person name="Zhang R."/>
            <person name="Dong Y."/>
        </authorList>
    </citation>
    <scope>NUCLEOTIDE SEQUENCE [LARGE SCALE GENOMIC DNA]</scope>
    <source>
        <tissue evidence="1">Leaf</tissue>
    </source>
</reference>